<dbReference type="RefSeq" id="XP_040613703.1">
    <property type="nucleotide sequence ID" value="XM_040757769.1"/>
</dbReference>
<comment type="similarity">
    <text evidence="1">Belongs to the HSBP1 family.</text>
</comment>
<evidence type="ECO:0000313" key="5">
    <source>
        <dbReference type="RefSeq" id="XP_040613703.1"/>
    </source>
</evidence>
<feature type="coiled-coil region" evidence="2">
    <location>
        <begin position="93"/>
        <end position="120"/>
    </location>
</feature>
<dbReference type="InterPro" id="IPR009643">
    <property type="entry name" value="HS1-bd"/>
</dbReference>
<keyword evidence="4" id="KW-1185">Reference proteome</keyword>
<dbReference type="Proteomes" id="UP000886700">
    <property type="component" value="Unplaced"/>
</dbReference>
<evidence type="ECO:0000256" key="1">
    <source>
        <dbReference type="ARBA" id="ARBA00006349"/>
    </source>
</evidence>
<dbReference type="PANTHER" id="PTHR19424:SF4">
    <property type="entry name" value="HEAT SHOCK FACTOR-BINDING PROTEIN 1-LIKE PROTEIN 1"/>
    <property type="match status" value="1"/>
</dbReference>
<evidence type="ECO:0000313" key="4">
    <source>
        <dbReference type="Proteomes" id="UP000886700"/>
    </source>
</evidence>
<organism evidence="4 5">
    <name type="scientific">Mesocricetus auratus</name>
    <name type="common">Golden hamster</name>
    <dbReference type="NCBI Taxonomy" id="10036"/>
    <lineage>
        <taxon>Eukaryota</taxon>
        <taxon>Metazoa</taxon>
        <taxon>Chordata</taxon>
        <taxon>Craniata</taxon>
        <taxon>Vertebrata</taxon>
        <taxon>Euteleostomi</taxon>
        <taxon>Mammalia</taxon>
        <taxon>Eutheria</taxon>
        <taxon>Euarchontoglires</taxon>
        <taxon>Glires</taxon>
        <taxon>Rodentia</taxon>
        <taxon>Myomorpha</taxon>
        <taxon>Muroidea</taxon>
        <taxon>Cricetidae</taxon>
        <taxon>Cricetinae</taxon>
        <taxon>Mesocricetus</taxon>
    </lineage>
</organism>
<accession>A0ABM2YG51</accession>
<keyword evidence="2" id="KW-0175">Coiled coil</keyword>
<sequence length="142" mass="15741">MKIRSKAGLAGCWSSPHLPQRSRSLRVRQCSARNATPSGSTPDPGPQTATPVRMDTRAPEVPCGNVLQNALPKVHFQAENLLQELEEHFRALTTTLNLRVEEMGNRIEDLQKNVDDLMVQAGIENSIKEQTRCNEGASCVHR</sequence>
<proteinExistence type="inferred from homology"/>
<dbReference type="PANTHER" id="PTHR19424">
    <property type="entry name" value="HEAT SHOCK FACTOR BINDING PROTEIN 1"/>
    <property type="match status" value="1"/>
</dbReference>
<dbReference type="Gene3D" id="1.20.5.430">
    <property type="match status" value="1"/>
</dbReference>
<dbReference type="GeneID" id="101822711"/>
<name>A0ABM2YG51_MESAU</name>
<reference evidence="5" key="1">
    <citation type="submission" date="2025-08" db="UniProtKB">
        <authorList>
            <consortium name="RefSeq"/>
        </authorList>
    </citation>
    <scope>IDENTIFICATION</scope>
    <source>
        <tissue evidence="5">Liver</tissue>
    </source>
</reference>
<protein>
    <submittedName>
        <fullName evidence="5">Heat shock factor-binding protein 1-like protein 1 isoform X1</fullName>
    </submittedName>
</protein>
<evidence type="ECO:0000256" key="3">
    <source>
        <dbReference type="SAM" id="MobiDB-lite"/>
    </source>
</evidence>
<dbReference type="Pfam" id="PF06825">
    <property type="entry name" value="HSBP1"/>
    <property type="match status" value="1"/>
</dbReference>
<evidence type="ECO:0000256" key="2">
    <source>
        <dbReference type="SAM" id="Coils"/>
    </source>
</evidence>
<feature type="compositionally biased region" description="Polar residues" evidence="3">
    <location>
        <begin position="31"/>
        <end position="41"/>
    </location>
</feature>
<gene>
    <name evidence="5" type="primary">Hsbp1l1</name>
</gene>
<feature type="region of interest" description="Disordered" evidence="3">
    <location>
        <begin position="23"/>
        <end position="59"/>
    </location>
</feature>